<evidence type="ECO:0000313" key="10">
    <source>
        <dbReference type="Proteomes" id="UP000029121"/>
    </source>
</evidence>
<evidence type="ECO:0000259" key="7">
    <source>
        <dbReference type="PROSITE" id="PS51036"/>
    </source>
</evidence>
<dbReference type="SUPFAM" id="SSF118310">
    <property type="entry name" value="AN1-like Zinc finger"/>
    <property type="match status" value="1"/>
</dbReference>
<keyword evidence="10" id="KW-1185">Reference proteome</keyword>
<accession>R0FXQ2</accession>
<feature type="region of interest" description="Disordered" evidence="6">
    <location>
        <begin position="137"/>
        <end position="171"/>
    </location>
</feature>
<dbReference type="FunFam" id="4.10.1110.10:FF:000001">
    <property type="entry name" value="Zinc finger AN1-type containing 6"/>
    <property type="match status" value="1"/>
</dbReference>
<dbReference type="PROSITE" id="PS51039">
    <property type="entry name" value="ZF_AN1"/>
    <property type="match status" value="1"/>
</dbReference>
<sequence length="240" mass="26603">ISSFISFLSHLLFSFSIDLSLSHHSLPLYIPDPSSSFSYLFFLESNRFNQKSRRSLDLLLFFFFGNFPVMAEEHRLQEPKLCANNCGFFGSTATQNLCSKCFRDGQHAQQNSSSAKLALNQSLAAVAVSSGGGVASSSVSSSSSSSPIETDLKETNTGKRAAETEVEEEEEVVPPQDPKRCLTCRRRVGITGFRCRCGFVFCGTHRYAEKHECSFDFKRVGKDKIAKANPIVKADKLEKI</sequence>
<dbReference type="PANTHER" id="PTHR10634">
    <property type="entry name" value="AN1-TYPE ZINC FINGER PROTEIN"/>
    <property type="match status" value="1"/>
</dbReference>
<proteinExistence type="predicted"/>
<evidence type="ECO:0000256" key="4">
    <source>
        <dbReference type="ARBA" id="ARBA00022833"/>
    </source>
</evidence>
<evidence type="ECO:0000313" key="9">
    <source>
        <dbReference type="EMBL" id="EOA27802.1"/>
    </source>
</evidence>
<evidence type="ECO:0000256" key="3">
    <source>
        <dbReference type="ARBA" id="ARBA00022771"/>
    </source>
</evidence>
<dbReference type="SUPFAM" id="SSF57716">
    <property type="entry name" value="Glucocorticoid receptor-like (DNA-binding domain)"/>
    <property type="match status" value="1"/>
</dbReference>
<evidence type="ECO:0000256" key="5">
    <source>
        <dbReference type="PROSITE-ProRule" id="PRU00449"/>
    </source>
</evidence>
<evidence type="ECO:0000259" key="8">
    <source>
        <dbReference type="PROSITE" id="PS51039"/>
    </source>
</evidence>
<dbReference type="Pfam" id="PF01754">
    <property type="entry name" value="zf-A20"/>
    <property type="match status" value="1"/>
</dbReference>
<feature type="non-terminal residue" evidence="9">
    <location>
        <position position="1"/>
    </location>
</feature>
<dbReference type="EMBL" id="KB870808">
    <property type="protein sequence ID" value="EOA27802.1"/>
    <property type="molecule type" value="Genomic_DNA"/>
</dbReference>
<name>R0FXQ2_9BRAS</name>
<evidence type="ECO:0000256" key="6">
    <source>
        <dbReference type="SAM" id="MobiDB-lite"/>
    </source>
</evidence>
<evidence type="ECO:0000256" key="1">
    <source>
        <dbReference type="ARBA" id="ARBA00003732"/>
    </source>
</evidence>
<dbReference type="InterPro" id="IPR002653">
    <property type="entry name" value="Znf_A20"/>
</dbReference>
<feature type="domain" description="AN1-type" evidence="8">
    <location>
        <begin position="175"/>
        <end position="221"/>
    </location>
</feature>
<keyword evidence="4" id="KW-0862">Zinc</keyword>
<organism evidence="9 10">
    <name type="scientific">Capsella rubella</name>
    <dbReference type="NCBI Taxonomy" id="81985"/>
    <lineage>
        <taxon>Eukaryota</taxon>
        <taxon>Viridiplantae</taxon>
        <taxon>Streptophyta</taxon>
        <taxon>Embryophyta</taxon>
        <taxon>Tracheophyta</taxon>
        <taxon>Spermatophyta</taxon>
        <taxon>Magnoliopsida</taxon>
        <taxon>eudicotyledons</taxon>
        <taxon>Gunneridae</taxon>
        <taxon>Pentapetalae</taxon>
        <taxon>rosids</taxon>
        <taxon>malvids</taxon>
        <taxon>Brassicales</taxon>
        <taxon>Brassicaceae</taxon>
        <taxon>Camelineae</taxon>
        <taxon>Capsella</taxon>
    </lineage>
</organism>
<evidence type="ECO:0000256" key="2">
    <source>
        <dbReference type="ARBA" id="ARBA00022723"/>
    </source>
</evidence>
<dbReference type="InterPro" id="IPR035896">
    <property type="entry name" value="AN1-like_Znf"/>
</dbReference>
<dbReference type="eggNOG" id="KOG3173">
    <property type="taxonomic scope" value="Eukaryota"/>
</dbReference>
<dbReference type="SMART" id="SM00154">
    <property type="entry name" value="ZnF_AN1"/>
    <property type="match status" value="1"/>
</dbReference>
<dbReference type="AlphaFoldDB" id="R0FXQ2"/>
<dbReference type="OrthoDB" id="428577at2759"/>
<dbReference type="InterPro" id="IPR000058">
    <property type="entry name" value="Znf_AN1"/>
</dbReference>
<dbReference type="SMART" id="SM00259">
    <property type="entry name" value="ZnF_A20"/>
    <property type="match status" value="1"/>
</dbReference>
<dbReference type="Gene3D" id="4.10.1110.10">
    <property type="entry name" value="AN1-like Zinc finger"/>
    <property type="match status" value="1"/>
</dbReference>
<comment type="function">
    <text evidence="1">May be involved in environmental stress response.</text>
</comment>
<reference evidence="10" key="1">
    <citation type="journal article" date="2013" name="Nat. Genet.">
        <title>The Capsella rubella genome and the genomic consequences of rapid mating system evolution.</title>
        <authorList>
            <person name="Slotte T."/>
            <person name="Hazzouri K.M."/>
            <person name="Agren J.A."/>
            <person name="Koenig D."/>
            <person name="Maumus F."/>
            <person name="Guo Y.L."/>
            <person name="Steige K."/>
            <person name="Platts A.E."/>
            <person name="Escobar J.S."/>
            <person name="Newman L.K."/>
            <person name="Wang W."/>
            <person name="Mandakova T."/>
            <person name="Vello E."/>
            <person name="Smith L.M."/>
            <person name="Henz S.R."/>
            <person name="Steffen J."/>
            <person name="Takuno S."/>
            <person name="Brandvain Y."/>
            <person name="Coop G."/>
            <person name="Andolfatto P."/>
            <person name="Hu T.T."/>
            <person name="Blanchette M."/>
            <person name="Clark R.M."/>
            <person name="Quesneville H."/>
            <person name="Nordborg M."/>
            <person name="Gaut B.S."/>
            <person name="Lysak M.A."/>
            <person name="Jenkins J."/>
            <person name="Grimwood J."/>
            <person name="Chapman J."/>
            <person name="Prochnik S."/>
            <person name="Shu S."/>
            <person name="Rokhsar D."/>
            <person name="Schmutz J."/>
            <person name="Weigel D."/>
            <person name="Wright S.I."/>
        </authorList>
    </citation>
    <scope>NUCLEOTIDE SEQUENCE [LARGE SCALE GENOMIC DNA]</scope>
    <source>
        <strain evidence="10">cv. Monte Gargano</strain>
    </source>
</reference>
<protein>
    <recommendedName>
        <fullName evidence="11">AN1-type domain-containing protein</fullName>
    </recommendedName>
</protein>
<gene>
    <name evidence="9" type="ORF">CARUB_v10023955mg</name>
</gene>
<dbReference type="PROSITE" id="PS51036">
    <property type="entry name" value="ZF_A20"/>
    <property type="match status" value="1"/>
</dbReference>
<dbReference type="Proteomes" id="UP000029121">
    <property type="component" value="Unassembled WGS sequence"/>
</dbReference>
<feature type="domain" description="A20-type" evidence="7">
    <location>
        <begin position="76"/>
        <end position="110"/>
    </location>
</feature>
<dbReference type="GO" id="GO:0003677">
    <property type="term" value="F:DNA binding"/>
    <property type="evidence" value="ECO:0007669"/>
    <property type="project" value="InterPro"/>
</dbReference>
<dbReference type="Gene3D" id="1.20.5.4770">
    <property type="match status" value="1"/>
</dbReference>
<dbReference type="KEGG" id="crb:17889232"/>
<evidence type="ECO:0008006" key="11">
    <source>
        <dbReference type="Google" id="ProtNLM"/>
    </source>
</evidence>
<feature type="compositionally biased region" description="Low complexity" evidence="6">
    <location>
        <begin position="137"/>
        <end position="146"/>
    </location>
</feature>
<dbReference type="Pfam" id="PF01428">
    <property type="entry name" value="zf-AN1"/>
    <property type="match status" value="1"/>
</dbReference>
<feature type="compositionally biased region" description="Basic and acidic residues" evidence="6">
    <location>
        <begin position="150"/>
        <end position="163"/>
    </location>
</feature>
<dbReference type="PANTHER" id="PTHR10634:SF98">
    <property type="entry name" value="ZINC FINGER A20 AND AN1 DOMAIN-CONTAINING STRESS-ASSOCIATED PROTEIN 3"/>
    <property type="match status" value="1"/>
</dbReference>
<dbReference type="InterPro" id="IPR050652">
    <property type="entry name" value="AN1_A20_ZnFinger"/>
</dbReference>
<dbReference type="GO" id="GO:0008270">
    <property type="term" value="F:zinc ion binding"/>
    <property type="evidence" value="ECO:0007669"/>
    <property type="project" value="UniProtKB-KW"/>
</dbReference>
<keyword evidence="3 5" id="KW-0863">Zinc-finger</keyword>
<keyword evidence="2" id="KW-0479">Metal-binding</keyword>
<dbReference type="STRING" id="81985.R0FXQ2"/>